<organism evidence="5 6">
    <name type="scientific">Naumovozyma castellii</name>
    <name type="common">Yeast</name>
    <name type="synonym">Saccharomyces castellii</name>
    <dbReference type="NCBI Taxonomy" id="27288"/>
    <lineage>
        <taxon>Eukaryota</taxon>
        <taxon>Fungi</taxon>
        <taxon>Dikarya</taxon>
        <taxon>Ascomycota</taxon>
        <taxon>Saccharomycotina</taxon>
        <taxon>Saccharomycetes</taxon>
        <taxon>Saccharomycetales</taxon>
        <taxon>Saccharomycetaceae</taxon>
        <taxon>Naumovozyma</taxon>
    </lineage>
</organism>
<dbReference type="EMBL" id="HE576756">
    <property type="protein sequence ID" value="CCC70421.1"/>
    <property type="molecule type" value="Genomic_DNA"/>
</dbReference>
<dbReference type="PANTHER" id="PTHR46648:SF1">
    <property type="entry name" value="ADENOSINE 5'-MONOPHOSPHORAMIDASE HNT1"/>
    <property type="match status" value="1"/>
</dbReference>
<keyword evidence="6" id="KW-1185">Reference proteome</keyword>
<dbReference type="KEGG" id="ncs:NCAS_0E03510"/>
<feature type="domain" description="HIT" evidence="4">
    <location>
        <begin position="14"/>
        <end position="126"/>
    </location>
</feature>
<dbReference type="RefSeq" id="XP_003676778.1">
    <property type="nucleotide sequence ID" value="XM_003676730.1"/>
</dbReference>
<dbReference type="Pfam" id="PF01230">
    <property type="entry name" value="HIT"/>
    <property type="match status" value="1"/>
</dbReference>
<evidence type="ECO:0000313" key="6">
    <source>
        <dbReference type="Proteomes" id="UP000001640"/>
    </source>
</evidence>
<accession>G0VG02</accession>
<dbReference type="Gene3D" id="3.30.428.10">
    <property type="entry name" value="HIT-like"/>
    <property type="match status" value="1"/>
</dbReference>
<dbReference type="GO" id="GO:0003824">
    <property type="term" value="F:catalytic activity"/>
    <property type="evidence" value="ECO:0007669"/>
    <property type="project" value="InterPro"/>
</dbReference>
<proteinExistence type="predicted"/>
<dbReference type="GeneID" id="96904050"/>
<evidence type="ECO:0000256" key="1">
    <source>
        <dbReference type="PIRSR" id="PIRSR601310-1"/>
    </source>
</evidence>
<dbReference type="OMA" id="HFIPKRD"/>
<dbReference type="PRINTS" id="PR00332">
    <property type="entry name" value="HISTRIAD"/>
</dbReference>
<dbReference type="InterPro" id="IPR011146">
    <property type="entry name" value="HIT-like"/>
</dbReference>
<dbReference type="PROSITE" id="PS51084">
    <property type="entry name" value="HIT_2"/>
    <property type="match status" value="1"/>
</dbReference>
<dbReference type="InterPro" id="IPR036265">
    <property type="entry name" value="HIT-like_sf"/>
</dbReference>
<dbReference type="eggNOG" id="KOG3275">
    <property type="taxonomic scope" value="Eukaryota"/>
</dbReference>
<evidence type="ECO:0000256" key="2">
    <source>
        <dbReference type="PIRSR" id="PIRSR601310-3"/>
    </source>
</evidence>
<dbReference type="PANTHER" id="PTHR46648">
    <property type="entry name" value="HIT FAMILY PROTEIN 1"/>
    <property type="match status" value="1"/>
</dbReference>
<evidence type="ECO:0000256" key="3">
    <source>
        <dbReference type="PROSITE-ProRule" id="PRU00464"/>
    </source>
</evidence>
<dbReference type="InParanoid" id="G0VG02"/>
<gene>
    <name evidence="5" type="primary">NCAS0E03510</name>
    <name evidence="5" type="ordered locus">NCAS_0E03510</name>
</gene>
<dbReference type="Proteomes" id="UP000001640">
    <property type="component" value="Chromosome 5"/>
</dbReference>
<sequence>MSNTPIVYYHPECTFCQIIHGDIPSLKLIETKYSYSFLDIEPTAEGHIIIIPKYHGAKLHNISDQYLVDILPIAKRFAKALELTAGEDELEGPGYNLLQSNGKIASQQIGHVHFHFIPKRDKETGLLIGWPAKKSDQEKLKDLQKKLMNSLEGD</sequence>
<protein>
    <recommendedName>
        <fullName evidence="4">HIT domain-containing protein</fullName>
    </recommendedName>
</protein>
<feature type="short sequence motif" description="Histidine triad motif" evidence="2 3">
    <location>
        <begin position="111"/>
        <end position="115"/>
    </location>
</feature>
<dbReference type="OrthoDB" id="672793at2759"/>
<dbReference type="HOGENOM" id="CLU_056776_3_0_1"/>
<evidence type="ECO:0000259" key="4">
    <source>
        <dbReference type="PROSITE" id="PS51084"/>
    </source>
</evidence>
<dbReference type="InterPro" id="IPR001310">
    <property type="entry name" value="Histidine_triad_HIT"/>
</dbReference>
<evidence type="ECO:0000313" key="5">
    <source>
        <dbReference type="EMBL" id="CCC70421.1"/>
    </source>
</evidence>
<dbReference type="AlphaFoldDB" id="G0VG02"/>
<dbReference type="STRING" id="1064592.G0VG02"/>
<reference evidence="5 6" key="1">
    <citation type="journal article" date="2011" name="Proc. Natl. Acad. Sci. U.S.A.">
        <title>Evolutionary erosion of yeast sex chromosomes by mating-type switching accidents.</title>
        <authorList>
            <person name="Gordon J.L."/>
            <person name="Armisen D."/>
            <person name="Proux-Wera E."/>
            <person name="Oheigeartaigh S.S."/>
            <person name="Byrne K.P."/>
            <person name="Wolfe K.H."/>
        </authorList>
    </citation>
    <scope>NUCLEOTIDE SEQUENCE [LARGE SCALE GENOMIC DNA]</scope>
    <source>
        <strain evidence="6">ATCC 76901 / BCRC 22586 / CBS 4309 / NBRC 1992 / NRRL Y-12630</strain>
    </source>
</reference>
<reference key="2">
    <citation type="submission" date="2011-08" db="EMBL/GenBank/DDBJ databases">
        <title>Genome sequence of Naumovozyma castellii.</title>
        <authorList>
            <person name="Gordon J.L."/>
            <person name="Armisen D."/>
            <person name="Proux-Wera E."/>
            <person name="OhEigeartaigh S.S."/>
            <person name="Byrne K.P."/>
            <person name="Wolfe K.H."/>
        </authorList>
    </citation>
    <scope>NUCLEOTIDE SEQUENCE</scope>
    <source>
        <strain>Type strain:CBS 4309</strain>
    </source>
</reference>
<dbReference type="SUPFAM" id="SSF54197">
    <property type="entry name" value="HIT-like"/>
    <property type="match status" value="1"/>
</dbReference>
<feature type="active site" description="Tele-AMP-histidine intermediate" evidence="1">
    <location>
        <position position="113"/>
    </location>
</feature>
<name>G0VG02_NAUCA</name>
<dbReference type="GO" id="GO:0009117">
    <property type="term" value="P:nucleotide metabolic process"/>
    <property type="evidence" value="ECO:0007669"/>
    <property type="project" value="TreeGrafter"/>
</dbReference>